<evidence type="ECO:0000313" key="2">
    <source>
        <dbReference type="Proteomes" id="UP001457282"/>
    </source>
</evidence>
<evidence type="ECO:0000313" key="1">
    <source>
        <dbReference type="EMBL" id="KAK9928833.1"/>
    </source>
</evidence>
<comment type="caution">
    <text evidence="1">The sequence shown here is derived from an EMBL/GenBank/DDBJ whole genome shotgun (WGS) entry which is preliminary data.</text>
</comment>
<reference evidence="1 2" key="1">
    <citation type="journal article" date="2023" name="G3 (Bethesda)">
        <title>A chromosome-length genome assembly and annotation of blackberry (Rubus argutus, cv. 'Hillquist').</title>
        <authorList>
            <person name="Bruna T."/>
            <person name="Aryal R."/>
            <person name="Dudchenko O."/>
            <person name="Sargent D.J."/>
            <person name="Mead D."/>
            <person name="Buti M."/>
            <person name="Cavallini A."/>
            <person name="Hytonen T."/>
            <person name="Andres J."/>
            <person name="Pham M."/>
            <person name="Weisz D."/>
            <person name="Mascagni F."/>
            <person name="Usai G."/>
            <person name="Natali L."/>
            <person name="Bassil N."/>
            <person name="Fernandez G.E."/>
            <person name="Lomsadze A."/>
            <person name="Armour M."/>
            <person name="Olukolu B."/>
            <person name="Poorten T."/>
            <person name="Britton C."/>
            <person name="Davik J."/>
            <person name="Ashrafi H."/>
            <person name="Aiden E.L."/>
            <person name="Borodovsky M."/>
            <person name="Worthington M."/>
        </authorList>
    </citation>
    <scope>NUCLEOTIDE SEQUENCE [LARGE SCALE GENOMIC DNA]</scope>
    <source>
        <strain evidence="1">PI 553951</strain>
    </source>
</reference>
<accession>A0AAW1WXW5</accession>
<proteinExistence type="predicted"/>
<dbReference type="Proteomes" id="UP001457282">
    <property type="component" value="Unassembled WGS sequence"/>
</dbReference>
<keyword evidence="2" id="KW-1185">Reference proteome</keyword>
<name>A0AAW1WXW5_RUBAR</name>
<dbReference type="AlphaFoldDB" id="A0AAW1WXW5"/>
<dbReference type="EMBL" id="JBEDUW010000005">
    <property type="protein sequence ID" value="KAK9928833.1"/>
    <property type="molecule type" value="Genomic_DNA"/>
</dbReference>
<protein>
    <submittedName>
        <fullName evidence="1">Uncharacterized protein</fullName>
    </submittedName>
</protein>
<gene>
    <name evidence="1" type="ORF">M0R45_025953</name>
</gene>
<sequence length="103" mass="10380">MLIMLYVNLARLAAKVGDPLGGLILGRVSVAGCCTSFSGIVLLNSSISGGGAFMCGVVLQSSFLGDGTVSGGLAEGAATFGGFVRWLENDDEIGDLASYLEAS</sequence>
<organism evidence="1 2">
    <name type="scientific">Rubus argutus</name>
    <name type="common">Southern blackberry</name>
    <dbReference type="NCBI Taxonomy" id="59490"/>
    <lineage>
        <taxon>Eukaryota</taxon>
        <taxon>Viridiplantae</taxon>
        <taxon>Streptophyta</taxon>
        <taxon>Embryophyta</taxon>
        <taxon>Tracheophyta</taxon>
        <taxon>Spermatophyta</taxon>
        <taxon>Magnoliopsida</taxon>
        <taxon>eudicotyledons</taxon>
        <taxon>Gunneridae</taxon>
        <taxon>Pentapetalae</taxon>
        <taxon>rosids</taxon>
        <taxon>fabids</taxon>
        <taxon>Rosales</taxon>
        <taxon>Rosaceae</taxon>
        <taxon>Rosoideae</taxon>
        <taxon>Rosoideae incertae sedis</taxon>
        <taxon>Rubus</taxon>
    </lineage>
</organism>